<organism evidence="1 2">
    <name type="scientific">Chitinophaga pollutisoli</name>
    <dbReference type="NCBI Taxonomy" id="3133966"/>
    <lineage>
        <taxon>Bacteria</taxon>
        <taxon>Pseudomonadati</taxon>
        <taxon>Bacteroidota</taxon>
        <taxon>Chitinophagia</taxon>
        <taxon>Chitinophagales</taxon>
        <taxon>Chitinophagaceae</taxon>
        <taxon>Chitinophaga</taxon>
    </lineage>
</organism>
<dbReference type="Pfam" id="PF14135">
    <property type="entry name" value="DUF4302"/>
    <property type="match status" value="1"/>
</dbReference>
<name>A0ABZ2YTA9_9BACT</name>
<dbReference type="Proteomes" id="UP001485459">
    <property type="component" value="Chromosome"/>
</dbReference>
<reference evidence="2" key="1">
    <citation type="submission" date="2024-03" db="EMBL/GenBank/DDBJ databases">
        <title>Chitinophaga horti sp. nov., isolated from garden soil.</title>
        <authorList>
            <person name="Lee D.S."/>
            <person name="Han D.M."/>
            <person name="Baek J.H."/>
            <person name="Choi D.G."/>
            <person name="Jeon J.H."/>
            <person name="Jeon C.O."/>
        </authorList>
    </citation>
    <scope>NUCLEOTIDE SEQUENCE [LARGE SCALE GENOMIC DNA]</scope>
    <source>
        <strain evidence="2">GPA1</strain>
    </source>
</reference>
<gene>
    <name evidence="1" type="ORF">WJU16_08400</name>
</gene>
<accession>A0ABZ2YTA9</accession>
<keyword evidence="2" id="KW-1185">Reference proteome</keyword>
<evidence type="ECO:0000313" key="1">
    <source>
        <dbReference type="EMBL" id="WZN43051.1"/>
    </source>
</evidence>
<dbReference type="EMBL" id="CP149822">
    <property type="protein sequence ID" value="WZN43051.1"/>
    <property type="molecule type" value="Genomic_DNA"/>
</dbReference>
<dbReference type="RefSeq" id="WP_341837873.1">
    <property type="nucleotide sequence ID" value="NZ_CP149822.1"/>
</dbReference>
<protein>
    <submittedName>
        <fullName evidence="1">DUF4302 domain-containing protein</fullName>
    </submittedName>
</protein>
<dbReference type="PROSITE" id="PS51257">
    <property type="entry name" value="PROKAR_LIPOPROTEIN"/>
    <property type="match status" value="1"/>
</dbReference>
<dbReference type="InterPro" id="IPR025396">
    <property type="entry name" value="DUF4302"/>
</dbReference>
<proteinExistence type="predicted"/>
<evidence type="ECO:0000313" key="2">
    <source>
        <dbReference type="Proteomes" id="UP001485459"/>
    </source>
</evidence>
<sequence length="435" mass="48281">MKSILSYIILAAVLLASCSKEDDPVFSETADQRINRVLAEYEAALTSSPNGWNAEMTTKNEVTYRFHFSFDKSNRVKMFSDFDGTTAAVRKESSYRLKALQQPALLFDTYSYIHILTDPADSISGGPVGVGLNADFEFSLDSLSADLIKLTGRQQGSKMILRKASAQDADAWQTGKWAGGSVLAGINKRILNYWKRLTVGTRQYEIVIDPSFHTLEFTWRNAAGTPQRHTTSFNYSAEGMILTEPLQDGANTITSLSAATWNNGTAAFTLTVNNNTAGRIAGAIAPIVNDANAPERWWNEGLQDYWRTVGGFTVNGVWNAYKLANLKDYYYLAFLEQWEEVDGVEVDIFGFVFLGGNGLELRYGLATYPPVFTGGRIVFPQYGVLGTIPPEAEDAFYNTAITLINPNGFYLVQTGQNRYDMVSASDAKSWITWQR</sequence>